<evidence type="ECO:0000259" key="3">
    <source>
        <dbReference type="Pfam" id="PF03358"/>
    </source>
</evidence>
<comment type="caution">
    <text evidence="4">The sequence shown here is derived from an EMBL/GenBank/DDBJ whole genome shotgun (WGS) entry which is preliminary data.</text>
</comment>
<dbReference type="InterPro" id="IPR005025">
    <property type="entry name" value="FMN_Rdtase-like_dom"/>
</dbReference>
<dbReference type="InterPro" id="IPR029039">
    <property type="entry name" value="Flavoprotein-like_sf"/>
</dbReference>
<sequence length="215" mass="24242">MSSVIIINGSPRKDGNTAKMCRAFAEGVKSQLQDATVETVNLYDFDFKGCRSCFACKLKGSKSYGHCSVKDPIMPVLEKAAQADILVLGSPIFLMDVSAQMKAFLERLIFPFATYEAGYKTIAPKRCDVVTIYTMNVPKEMFPEAVIANIESFIGHVFNQPNRICAFNTYQFSDYSKYAVEVFDEESKRKYRDDMFPVELESAFTLGMKMAENIR</sequence>
<gene>
    <name evidence="4" type="ORF">SAMN05444001_10789</name>
</gene>
<evidence type="ECO:0000313" key="5">
    <source>
        <dbReference type="Proteomes" id="UP000236725"/>
    </source>
</evidence>
<dbReference type="EMBL" id="FNVS01000007">
    <property type="protein sequence ID" value="SEF80623.1"/>
    <property type="molecule type" value="Genomic_DNA"/>
</dbReference>
<reference evidence="4 5" key="1">
    <citation type="submission" date="2016-10" db="EMBL/GenBank/DDBJ databases">
        <authorList>
            <person name="Varghese N."/>
            <person name="Submissions S."/>
        </authorList>
    </citation>
    <scope>NUCLEOTIDE SEQUENCE [LARGE SCALE GENOMIC DNA]</scope>
    <source>
        <strain evidence="4 5">DSM 29073</strain>
    </source>
</reference>
<dbReference type="AlphaFoldDB" id="A0A8G2BW01"/>
<dbReference type="InterPro" id="IPR051796">
    <property type="entry name" value="ISF_SsuE-like"/>
</dbReference>
<dbReference type="GO" id="GO:0016491">
    <property type="term" value="F:oxidoreductase activity"/>
    <property type="evidence" value="ECO:0007669"/>
    <property type="project" value="InterPro"/>
</dbReference>
<dbReference type="Proteomes" id="UP000236725">
    <property type="component" value="Unassembled WGS sequence"/>
</dbReference>
<evidence type="ECO:0000256" key="1">
    <source>
        <dbReference type="ARBA" id="ARBA00022630"/>
    </source>
</evidence>
<dbReference type="PANTHER" id="PTHR43278:SF2">
    <property type="entry name" value="IRON-SULFUR FLAVOPROTEIN"/>
    <property type="match status" value="1"/>
</dbReference>
<feature type="domain" description="NADPH-dependent FMN reductase-like" evidence="3">
    <location>
        <begin position="4"/>
        <end position="110"/>
    </location>
</feature>
<dbReference type="SUPFAM" id="SSF52218">
    <property type="entry name" value="Flavoproteins"/>
    <property type="match status" value="1"/>
</dbReference>
<proteinExistence type="predicted"/>
<accession>A0A8G2BW01</accession>
<keyword evidence="1" id="KW-0285">Flavoprotein</keyword>
<dbReference type="PANTHER" id="PTHR43278">
    <property type="entry name" value="NAD(P)H-DEPENDENT FMN-CONTAINING OXIDOREDUCTASE YWQN-RELATED"/>
    <property type="match status" value="1"/>
</dbReference>
<organism evidence="4 5">
    <name type="scientific">Parabacteroides chinchillae</name>
    <dbReference type="NCBI Taxonomy" id="871327"/>
    <lineage>
        <taxon>Bacteria</taxon>
        <taxon>Pseudomonadati</taxon>
        <taxon>Bacteroidota</taxon>
        <taxon>Bacteroidia</taxon>
        <taxon>Bacteroidales</taxon>
        <taxon>Tannerellaceae</taxon>
        <taxon>Parabacteroides</taxon>
    </lineage>
</organism>
<keyword evidence="5" id="KW-1185">Reference proteome</keyword>
<keyword evidence="2" id="KW-0288">FMN</keyword>
<dbReference type="RefSeq" id="WP_160034661.1">
    <property type="nucleotide sequence ID" value="NZ_FNVS01000007.1"/>
</dbReference>
<protein>
    <submittedName>
        <fullName evidence="4">NADPH-dependent FMN reductase</fullName>
    </submittedName>
</protein>
<dbReference type="Gene3D" id="3.40.50.360">
    <property type="match status" value="1"/>
</dbReference>
<dbReference type="Pfam" id="PF03358">
    <property type="entry name" value="FMN_red"/>
    <property type="match status" value="1"/>
</dbReference>
<evidence type="ECO:0000256" key="2">
    <source>
        <dbReference type="ARBA" id="ARBA00022643"/>
    </source>
</evidence>
<name>A0A8G2BW01_9BACT</name>
<evidence type="ECO:0000313" key="4">
    <source>
        <dbReference type="EMBL" id="SEF80623.1"/>
    </source>
</evidence>